<dbReference type="OrthoDB" id="9788268at2"/>
<keyword evidence="2" id="KW-1185">Reference proteome</keyword>
<dbReference type="RefSeq" id="WP_142893604.1">
    <property type="nucleotide sequence ID" value="NZ_ML660163.1"/>
</dbReference>
<protein>
    <submittedName>
        <fullName evidence="1">Amidinotransferase</fullName>
    </submittedName>
</protein>
<evidence type="ECO:0000313" key="2">
    <source>
        <dbReference type="Proteomes" id="UP000315439"/>
    </source>
</evidence>
<proteinExistence type="predicted"/>
<dbReference type="Gene3D" id="3.75.10.10">
    <property type="entry name" value="L-arginine/glycine Amidinotransferase, Chain A"/>
    <property type="match status" value="1"/>
</dbReference>
<sequence length="313" mass="35461">MSHFTEINFNQQSPRAVVMVRPHHFRSNPETTSDNTFQVQQSELNQNETSIRALEEVTNAVSILRSHGVTVHLFEDIKKLTPDSVFPNNWFSTHADGSIGIYPMYFANRRKERKKEIIELLKSQYRVEKIIDYSHFENKNIFLEGTGSVVLDHINRIAYAVKSNRTSFEALTAFCSDFNYRPMFFEARDKSGTPIYHTNVFLSIAEKFALVGLDLIPDKAERQQVLNLLVSSGKEVIELSSNQIENFTANALELTSSQGKLLAISRTAFRALTQSQISTIEKYAKPVVIDIPTIESAGGSIRCMLAGIHLELR</sequence>
<accession>A0A545UEX7</accession>
<keyword evidence="1" id="KW-0808">Transferase</keyword>
<dbReference type="EMBL" id="VIKS01000006">
    <property type="protein sequence ID" value="TQV87943.1"/>
    <property type="molecule type" value="Genomic_DNA"/>
</dbReference>
<comment type="caution">
    <text evidence="1">The sequence shown here is derived from an EMBL/GenBank/DDBJ whole genome shotgun (WGS) entry which is preliminary data.</text>
</comment>
<reference evidence="1 2" key="1">
    <citation type="submission" date="2019-07" db="EMBL/GenBank/DDBJ databases">
        <title>Draft genome for Aliikangiella sp. M105.</title>
        <authorList>
            <person name="Wang G."/>
        </authorList>
    </citation>
    <scope>NUCLEOTIDE SEQUENCE [LARGE SCALE GENOMIC DNA]</scope>
    <source>
        <strain evidence="1 2">M105</strain>
    </source>
</reference>
<dbReference type="PANTHER" id="PTHR43224:SF1">
    <property type="entry name" value="AMIDINOTRANSFERASE"/>
    <property type="match status" value="1"/>
</dbReference>
<gene>
    <name evidence="1" type="ORF">FLL46_11230</name>
</gene>
<dbReference type="NCBIfam" id="NF046062">
    <property type="entry name" value="citrull_CtlX"/>
    <property type="match status" value="1"/>
</dbReference>
<dbReference type="SUPFAM" id="SSF55909">
    <property type="entry name" value="Pentein"/>
    <property type="match status" value="1"/>
</dbReference>
<dbReference type="AlphaFoldDB" id="A0A545UEX7"/>
<dbReference type="PIRSF" id="PIRSF028188">
    <property type="entry name" value="Amdntrnsf_FN0238"/>
    <property type="match status" value="1"/>
</dbReference>
<dbReference type="Pfam" id="PF19420">
    <property type="entry name" value="DDAH_eukar"/>
    <property type="match status" value="1"/>
</dbReference>
<dbReference type="Proteomes" id="UP000315439">
    <property type="component" value="Unassembled WGS sequence"/>
</dbReference>
<organism evidence="1 2">
    <name type="scientific">Aliikangiella coralliicola</name>
    <dbReference type="NCBI Taxonomy" id="2592383"/>
    <lineage>
        <taxon>Bacteria</taxon>
        <taxon>Pseudomonadati</taxon>
        <taxon>Pseudomonadota</taxon>
        <taxon>Gammaproteobacteria</taxon>
        <taxon>Oceanospirillales</taxon>
        <taxon>Pleioneaceae</taxon>
        <taxon>Aliikangiella</taxon>
    </lineage>
</organism>
<dbReference type="InterPro" id="IPR014541">
    <property type="entry name" value="Amdntrnsf_FN0238"/>
</dbReference>
<dbReference type="GO" id="GO:0016740">
    <property type="term" value="F:transferase activity"/>
    <property type="evidence" value="ECO:0007669"/>
    <property type="project" value="UniProtKB-KW"/>
</dbReference>
<dbReference type="PANTHER" id="PTHR43224">
    <property type="entry name" value="AMIDINOTRANSFERASE"/>
    <property type="match status" value="1"/>
</dbReference>
<name>A0A545UEX7_9GAMM</name>
<evidence type="ECO:0000313" key="1">
    <source>
        <dbReference type="EMBL" id="TQV87943.1"/>
    </source>
</evidence>